<dbReference type="GO" id="GO:0008703">
    <property type="term" value="F:5-amino-6-(5-phosphoribosylamino)uracil reductase activity"/>
    <property type="evidence" value="ECO:0007669"/>
    <property type="project" value="UniProtKB-EC"/>
</dbReference>
<comment type="pathway">
    <text evidence="2 14">Cofactor biosynthesis; riboflavin biosynthesis; 5-amino-6-(D-ribitylamino)uracil from GTP: step 2/4.</text>
</comment>
<dbReference type="Pfam" id="PF00383">
    <property type="entry name" value="dCMP_cyt_deam_1"/>
    <property type="match status" value="1"/>
</dbReference>
<evidence type="ECO:0000256" key="5">
    <source>
        <dbReference type="ARBA" id="ARBA00007417"/>
    </source>
</evidence>
<evidence type="ECO:0000256" key="12">
    <source>
        <dbReference type="ARBA" id="ARBA00049861"/>
    </source>
</evidence>
<dbReference type="EC" id="3.5.4.26" evidence="14"/>
<dbReference type="PROSITE" id="PS51747">
    <property type="entry name" value="CYT_DCMP_DEAMINASES_2"/>
    <property type="match status" value="1"/>
</dbReference>
<dbReference type="Gene3D" id="3.40.140.10">
    <property type="entry name" value="Cytidine Deaminase, domain 2"/>
    <property type="match status" value="1"/>
</dbReference>
<comment type="cofactor">
    <cofactor evidence="14">
        <name>Zn(2+)</name>
        <dbReference type="ChEBI" id="CHEBI:29105"/>
    </cofactor>
    <text evidence="14">Binds 1 zinc ion.</text>
</comment>
<comment type="function">
    <text evidence="1 14">Converts 2,5-diamino-6-(ribosylamino)-4(3h)-pyrimidinone 5'-phosphate into 5-amino-6-(ribosylamino)-2,4(1h,3h)-pyrimidinedione 5'-phosphate.</text>
</comment>
<dbReference type="GO" id="GO:0008835">
    <property type="term" value="F:diaminohydroxyphosphoribosylaminopyrimidine deaminase activity"/>
    <property type="evidence" value="ECO:0007669"/>
    <property type="project" value="UniProtKB-EC"/>
</dbReference>
<dbReference type="PIRSF" id="PIRSF006769">
    <property type="entry name" value="RibD"/>
    <property type="match status" value="1"/>
</dbReference>
<dbReference type="SUPFAM" id="SSF53597">
    <property type="entry name" value="Dihydrofolate reductase-like"/>
    <property type="match status" value="1"/>
</dbReference>
<reference evidence="17" key="1">
    <citation type="journal article" date="2018" name="Int. J. Syst. Evol. Microbiol.">
        <title>Jatrophihabitans telluris sp. nov., isolated from sediment soil of lava forest wetlands and the emended description of the genus Jatrophihabitans.</title>
        <authorList>
            <person name="Lee K.C."/>
            <person name="Suh M.K."/>
            <person name="Eom M.K."/>
            <person name="Kim K.K."/>
            <person name="Kim J.S."/>
            <person name="Kim D.S."/>
            <person name="Ko S.H."/>
            <person name="Shin Y.K."/>
            <person name="Lee J.S."/>
        </authorList>
    </citation>
    <scope>NUCLEOTIDE SEQUENCE</scope>
    <source>
        <strain evidence="17">N237</strain>
    </source>
</reference>
<keyword evidence="10 14" id="KW-0560">Oxidoreductase</keyword>
<reference evidence="17" key="2">
    <citation type="submission" date="2022-05" db="EMBL/GenBank/DDBJ databases">
        <authorList>
            <person name="Kim J.-S."/>
            <person name="Lee K."/>
            <person name="Suh M."/>
            <person name="Eom M."/>
            <person name="Kim J.-S."/>
            <person name="Kim D.-S."/>
            <person name="Ko S.-H."/>
            <person name="Shin Y."/>
            <person name="Lee J.-S."/>
        </authorList>
    </citation>
    <scope>NUCLEOTIDE SEQUENCE</scope>
    <source>
        <strain evidence="17">N237</strain>
    </source>
</reference>
<evidence type="ECO:0000256" key="7">
    <source>
        <dbReference type="ARBA" id="ARBA00022723"/>
    </source>
</evidence>
<evidence type="ECO:0000256" key="3">
    <source>
        <dbReference type="ARBA" id="ARBA00004910"/>
    </source>
</evidence>
<dbReference type="Pfam" id="PF01872">
    <property type="entry name" value="RibD_C"/>
    <property type="match status" value="1"/>
</dbReference>
<name>A0ABY4R2B6_9ACTN</name>
<evidence type="ECO:0000259" key="16">
    <source>
        <dbReference type="PROSITE" id="PS51747"/>
    </source>
</evidence>
<comment type="similarity">
    <text evidence="4 14">In the N-terminal section; belongs to the cytidine and deoxycytidylate deaminase family.</text>
</comment>
<feature type="domain" description="CMP/dCMP-type deaminase" evidence="16">
    <location>
        <begin position="35"/>
        <end position="157"/>
    </location>
</feature>
<gene>
    <name evidence="17" type="primary">ribD</name>
    <name evidence="17" type="ORF">M6D93_08730</name>
</gene>
<dbReference type="InterPro" id="IPR024072">
    <property type="entry name" value="DHFR-like_dom_sf"/>
</dbReference>
<dbReference type="InterPro" id="IPR050765">
    <property type="entry name" value="Riboflavin_Biosynth_HTPR"/>
</dbReference>
<dbReference type="InterPro" id="IPR016193">
    <property type="entry name" value="Cytidine_deaminase-like"/>
</dbReference>
<evidence type="ECO:0000256" key="9">
    <source>
        <dbReference type="ARBA" id="ARBA00022857"/>
    </source>
</evidence>
<dbReference type="PANTHER" id="PTHR38011">
    <property type="entry name" value="DIHYDROFOLATE REDUCTASE FAMILY PROTEIN (AFU_ORTHOLOGUE AFUA_8G06820)"/>
    <property type="match status" value="1"/>
</dbReference>
<dbReference type="RefSeq" id="WP_249773967.1">
    <property type="nucleotide sequence ID" value="NZ_CP097332.1"/>
</dbReference>
<keyword evidence="14 17" id="KW-0378">Hydrolase</keyword>
<dbReference type="PROSITE" id="PS00903">
    <property type="entry name" value="CYT_DCMP_DEAMINASES_1"/>
    <property type="match status" value="1"/>
</dbReference>
<dbReference type="NCBIfam" id="TIGR00326">
    <property type="entry name" value="eubact_ribD"/>
    <property type="match status" value="1"/>
</dbReference>
<dbReference type="InterPro" id="IPR002734">
    <property type="entry name" value="RibDG_C"/>
</dbReference>
<evidence type="ECO:0000256" key="4">
    <source>
        <dbReference type="ARBA" id="ARBA00005259"/>
    </source>
</evidence>
<dbReference type="CDD" id="cd01284">
    <property type="entry name" value="Riboflavin_deaminase-reductase"/>
    <property type="match status" value="1"/>
</dbReference>
<sequence length="391" mass="39330">MTGPDPTAADPATSAPPAADPGGVPAGGSEAAVSEAELAAMASAAELARTVLGRTSPNPPVAAIILDARGHRVGSGVTSPPGGPHAEVAALAEAGTAARGGTAVVTLEPCNHVGRTGPCSEALIAAGIRRVVYAVPDTNPTAAGGGERLSAAGVEVFGGVAETEVATGALRYWLHGLDNGRPFVTWKFAATLDGRSAAADGTSRWITNPLARADVHALRSEVDAIVVGSGTVLADDPQLTARPHAASSTSRSESDAAGADAPAEHQPLRVVLDRRHRVGPQARVFDDSAETVSLDTAVPRFALKALFDRGVRHILLEGGPTLAGAFLEAGLIDEVVAYLAPTLLGAGPAALSDAGITTMAGAVTLTGVVVTQLGDNVKIVGRPRRFDGQEG</sequence>
<keyword evidence="18" id="KW-1185">Reference proteome</keyword>
<evidence type="ECO:0000256" key="1">
    <source>
        <dbReference type="ARBA" id="ARBA00002151"/>
    </source>
</evidence>
<feature type="region of interest" description="Disordered" evidence="15">
    <location>
        <begin position="237"/>
        <end position="269"/>
    </location>
</feature>
<dbReference type="EMBL" id="CP097332">
    <property type="protein sequence ID" value="UQX90071.1"/>
    <property type="molecule type" value="Genomic_DNA"/>
</dbReference>
<dbReference type="SUPFAM" id="SSF53927">
    <property type="entry name" value="Cytidine deaminase-like"/>
    <property type="match status" value="1"/>
</dbReference>
<keyword evidence="8 14" id="KW-0862">Zinc</keyword>
<evidence type="ECO:0000313" key="18">
    <source>
        <dbReference type="Proteomes" id="UP001056336"/>
    </source>
</evidence>
<dbReference type="InterPro" id="IPR004794">
    <property type="entry name" value="Eubact_RibD"/>
</dbReference>
<evidence type="ECO:0000313" key="17">
    <source>
        <dbReference type="EMBL" id="UQX90071.1"/>
    </source>
</evidence>
<dbReference type="Gene3D" id="3.40.430.10">
    <property type="entry name" value="Dihydrofolate Reductase, subunit A"/>
    <property type="match status" value="2"/>
</dbReference>
<feature type="region of interest" description="Disordered" evidence="15">
    <location>
        <begin position="1"/>
        <end position="31"/>
    </location>
</feature>
<dbReference type="InterPro" id="IPR016192">
    <property type="entry name" value="APOBEC/CMP_deaminase_Zn-bd"/>
</dbReference>
<evidence type="ECO:0000256" key="2">
    <source>
        <dbReference type="ARBA" id="ARBA00004882"/>
    </source>
</evidence>
<evidence type="ECO:0000256" key="14">
    <source>
        <dbReference type="PIRNR" id="PIRNR006769"/>
    </source>
</evidence>
<dbReference type="Proteomes" id="UP001056336">
    <property type="component" value="Chromosome"/>
</dbReference>
<dbReference type="PANTHER" id="PTHR38011:SF7">
    <property type="entry name" value="2,5-DIAMINO-6-RIBOSYLAMINO-4(3H)-PYRIMIDINONE 5'-PHOSPHATE REDUCTASE"/>
    <property type="match status" value="1"/>
</dbReference>
<keyword evidence="6 14" id="KW-0686">Riboflavin biosynthesis</keyword>
<organism evidence="17 18">
    <name type="scientific">Jatrophihabitans telluris</name>
    <dbReference type="NCBI Taxonomy" id="2038343"/>
    <lineage>
        <taxon>Bacteria</taxon>
        <taxon>Bacillati</taxon>
        <taxon>Actinomycetota</taxon>
        <taxon>Actinomycetes</taxon>
        <taxon>Jatrophihabitantales</taxon>
        <taxon>Jatrophihabitantaceae</taxon>
        <taxon>Jatrophihabitans</taxon>
    </lineage>
</organism>
<keyword evidence="11" id="KW-0511">Multifunctional enzyme</keyword>
<evidence type="ECO:0000256" key="6">
    <source>
        <dbReference type="ARBA" id="ARBA00022619"/>
    </source>
</evidence>
<evidence type="ECO:0000256" key="11">
    <source>
        <dbReference type="ARBA" id="ARBA00023268"/>
    </source>
</evidence>
<accession>A0ABY4R2B6</accession>
<keyword evidence="7 14" id="KW-0479">Metal-binding</keyword>
<proteinExistence type="inferred from homology"/>
<evidence type="ECO:0000256" key="10">
    <source>
        <dbReference type="ARBA" id="ARBA00023002"/>
    </source>
</evidence>
<protein>
    <recommendedName>
        <fullName evidence="14">Riboflavin biosynthesis protein RibD</fullName>
    </recommendedName>
    <domain>
        <recommendedName>
            <fullName evidence="14">Diaminohydroxyphosphoribosylaminopyrimidine deaminase</fullName>
            <shortName evidence="14">DRAP deaminase</shortName>
            <ecNumber evidence="14">3.5.4.26</ecNumber>
        </recommendedName>
        <alternativeName>
            <fullName evidence="14">Riboflavin-specific deaminase</fullName>
        </alternativeName>
    </domain>
    <domain>
        <recommendedName>
            <fullName evidence="14">5-amino-6-(5-phosphoribosylamino)uracil reductase</fullName>
            <ecNumber evidence="14">1.1.1.193</ecNumber>
        </recommendedName>
        <alternativeName>
            <fullName evidence="14">HTP reductase</fullName>
        </alternativeName>
    </domain>
</protein>
<comment type="pathway">
    <text evidence="3 14">Cofactor biosynthesis; riboflavin biosynthesis; 5-amino-6-(D-ribitylamino)uracil from GTP: step 3/4.</text>
</comment>
<comment type="catalytic activity">
    <reaction evidence="12 14">
        <text>5-amino-6-(5-phospho-D-ribitylamino)uracil + NADP(+) = 5-amino-6-(5-phospho-D-ribosylamino)uracil + NADPH + H(+)</text>
        <dbReference type="Rhea" id="RHEA:17845"/>
        <dbReference type="ChEBI" id="CHEBI:15378"/>
        <dbReference type="ChEBI" id="CHEBI:57783"/>
        <dbReference type="ChEBI" id="CHEBI:58349"/>
        <dbReference type="ChEBI" id="CHEBI:58421"/>
        <dbReference type="ChEBI" id="CHEBI:58453"/>
        <dbReference type="EC" id="1.1.1.193"/>
    </reaction>
</comment>
<dbReference type="InterPro" id="IPR002125">
    <property type="entry name" value="CMP_dCMP_dom"/>
</dbReference>
<comment type="catalytic activity">
    <reaction evidence="13 14">
        <text>2,5-diamino-6-hydroxy-4-(5-phosphoribosylamino)-pyrimidine + H2O + H(+) = 5-amino-6-(5-phospho-D-ribosylamino)uracil + NH4(+)</text>
        <dbReference type="Rhea" id="RHEA:21868"/>
        <dbReference type="ChEBI" id="CHEBI:15377"/>
        <dbReference type="ChEBI" id="CHEBI:15378"/>
        <dbReference type="ChEBI" id="CHEBI:28938"/>
        <dbReference type="ChEBI" id="CHEBI:58453"/>
        <dbReference type="ChEBI" id="CHEBI:58614"/>
        <dbReference type="EC" id="3.5.4.26"/>
    </reaction>
</comment>
<evidence type="ECO:0000256" key="13">
    <source>
        <dbReference type="ARBA" id="ARBA00049886"/>
    </source>
</evidence>
<evidence type="ECO:0000256" key="8">
    <source>
        <dbReference type="ARBA" id="ARBA00022833"/>
    </source>
</evidence>
<keyword evidence="9 14" id="KW-0521">NADP</keyword>
<evidence type="ECO:0000256" key="15">
    <source>
        <dbReference type="SAM" id="MobiDB-lite"/>
    </source>
</evidence>
<dbReference type="EC" id="1.1.1.193" evidence="14"/>
<comment type="similarity">
    <text evidence="5 14">In the C-terminal section; belongs to the HTP reductase family.</text>
</comment>